<keyword evidence="3" id="KW-1185">Reference proteome</keyword>
<evidence type="ECO:0000313" key="2">
    <source>
        <dbReference type="EMBL" id="KAK1764257.1"/>
    </source>
</evidence>
<dbReference type="InterPro" id="IPR038883">
    <property type="entry name" value="AN11006-like"/>
</dbReference>
<protein>
    <submittedName>
        <fullName evidence="2">Uncharacterized protein</fullName>
    </submittedName>
</protein>
<dbReference type="RefSeq" id="XP_060280470.1">
    <property type="nucleotide sequence ID" value="XM_060422598.1"/>
</dbReference>
<evidence type="ECO:0000256" key="1">
    <source>
        <dbReference type="SAM" id="MobiDB-lite"/>
    </source>
</evidence>
<dbReference type="PANTHER" id="PTHR42085:SF2">
    <property type="entry name" value="F-BOX DOMAIN-CONTAINING PROTEIN"/>
    <property type="match status" value="1"/>
</dbReference>
<proteinExistence type="predicted"/>
<dbReference type="Proteomes" id="UP001244011">
    <property type="component" value="Unassembled WGS sequence"/>
</dbReference>
<dbReference type="GeneID" id="85305785"/>
<dbReference type="AlphaFoldDB" id="A0AAJ0BWC3"/>
<accession>A0AAJ0BWC3</accession>
<sequence>MSTKMEGVERQSGPACGNDKAGQGVDYMQTQSPFFRLPSELRQQIYRLHLQFARDKFIIAKVWAPDFDPFFFSDDHHLSSDGAATATTLLHLMTTCKRLYDDLAPLVFGEAAVAMFSMRYHRFDKGRRSFILAKSGHAPLRLSRLHKLVVMTNSRHNAEWGNLGWGANLARMLDGASELRQLVLEMHAMPVRVADVDRWLDAQADTLLPLLRRLPRLERVVFRSNFPACYRSAYVPEVLVEFLGGELGPGVHVVASELGERWSVGYSAGEFALRVRGEPDGHP</sequence>
<dbReference type="PANTHER" id="PTHR42085">
    <property type="entry name" value="F-BOX DOMAIN-CONTAINING PROTEIN"/>
    <property type="match status" value="1"/>
</dbReference>
<gene>
    <name evidence="2" type="ORF">QBC33DRAFT_202286</name>
</gene>
<evidence type="ECO:0000313" key="3">
    <source>
        <dbReference type="Proteomes" id="UP001244011"/>
    </source>
</evidence>
<dbReference type="EMBL" id="MU839021">
    <property type="protein sequence ID" value="KAK1764257.1"/>
    <property type="molecule type" value="Genomic_DNA"/>
</dbReference>
<reference evidence="2" key="1">
    <citation type="submission" date="2023-06" db="EMBL/GenBank/DDBJ databases">
        <title>Genome-scale phylogeny and comparative genomics of the fungal order Sordariales.</title>
        <authorList>
            <consortium name="Lawrence Berkeley National Laboratory"/>
            <person name="Hensen N."/>
            <person name="Bonometti L."/>
            <person name="Westerberg I."/>
            <person name="Brannstrom I.O."/>
            <person name="Guillou S."/>
            <person name="Cros-Aarteil S."/>
            <person name="Calhoun S."/>
            <person name="Haridas S."/>
            <person name="Kuo A."/>
            <person name="Mondo S."/>
            <person name="Pangilinan J."/>
            <person name="Riley R."/>
            <person name="Labutti K."/>
            <person name="Andreopoulos B."/>
            <person name="Lipzen A."/>
            <person name="Chen C."/>
            <person name="Yanf M."/>
            <person name="Daum C."/>
            <person name="Ng V."/>
            <person name="Clum A."/>
            <person name="Steindorff A."/>
            <person name="Ohm R."/>
            <person name="Martin F."/>
            <person name="Silar P."/>
            <person name="Natvig D."/>
            <person name="Lalanne C."/>
            <person name="Gautier V."/>
            <person name="Ament-Velasquez S.L."/>
            <person name="Kruys A."/>
            <person name="Hutchinson M.I."/>
            <person name="Powell A.J."/>
            <person name="Barry K."/>
            <person name="Miller A.N."/>
            <person name="Grigoriev I.V."/>
            <person name="Debuchy R."/>
            <person name="Gladieux P."/>
            <person name="Thoren M.H."/>
            <person name="Johannesson H."/>
        </authorList>
    </citation>
    <scope>NUCLEOTIDE SEQUENCE</scope>
    <source>
        <strain evidence="2">8032-3</strain>
    </source>
</reference>
<name>A0AAJ0BWC3_9PEZI</name>
<feature type="region of interest" description="Disordered" evidence="1">
    <location>
        <begin position="1"/>
        <end position="23"/>
    </location>
</feature>
<comment type="caution">
    <text evidence="2">The sequence shown here is derived from an EMBL/GenBank/DDBJ whole genome shotgun (WGS) entry which is preliminary data.</text>
</comment>
<organism evidence="2 3">
    <name type="scientific">Phialemonium atrogriseum</name>
    <dbReference type="NCBI Taxonomy" id="1093897"/>
    <lineage>
        <taxon>Eukaryota</taxon>
        <taxon>Fungi</taxon>
        <taxon>Dikarya</taxon>
        <taxon>Ascomycota</taxon>
        <taxon>Pezizomycotina</taxon>
        <taxon>Sordariomycetes</taxon>
        <taxon>Sordariomycetidae</taxon>
        <taxon>Cephalothecales</taxon>
        <taxon>Cephalothecaceae</taxon>
        <taxon>Phialemonium</taxon>
    </lineage>
</organism>